<feature type="transmembrane region" description="Helical" evidence="10">
    <location>
        <begin position="152"/>
        <end position="175"/>
    </location>
</feature>
<evidence type="ECO:0000256" key="2">
    <source>
        <dbReference type="ARBA" id="ARBA00010794"/>
    </source>
</evidence>
<comment type="caution">
    <text evidence="11">The sequence shown here is derived from an EMBL/GenBank/DDBJ whole genome shotgun (WGS) entry which is preliminary data.</text>
</comment>
<dbReference type="PANTHER" id="PTHR13205">
    <property type="entry name" value="TRANSMEMBRANE PROTEIN 15-RELATED"/>
    <property type="match status" value="1"/>
</dbReference>
<evidence type="ECO:0000313" key="12">
    <source>
        <dbReference type="Proteomes" id="UP001607302"/>
    </source>
</evidence>
<feature type="transmembrane region" description="Helical" evidence="10">
    <location>
        <begin position="257"/>
        <end position="276"/>
    </location>
</feature>
<keyword evidence="5 10" id="KW-0812">Transmembrane</keyword>
<organism evidence="11 12">
    <name type="scientific">Vespula squamosa</name>
    <name type="common">Southern yellow jacket</name>
    <name type="synonym">Wasp</name>
    <dbReference type="NCBI Taxonomy" id="30214"/>
    <lineage>
        <taxon>Eukaryota</taxon>
        <taxon>Metazoa</taxon>
        <taxon>Ecdysozoa</taxon>
        <taxon>Arthropoda</taxon>
        <taxon>Hexapoda</taxon>
        <taxon>Insecta</taxon>
        <taxon>Pterygota</taxon>
        <taxon>Neoptera</taxon>
        <taxon>Endopterygota</taxon>
        <taxon>Hymenoptera</taxon>
        <taxon>Apocrita</taxon>
        <taxon>Aculeata</taxon>
        <taxon>Vespoidea</taxon>
        <taxon>Vespidae</taxon>
        <taxon>Vespinae</taxon>
        <taxon>Vespula</taxon>
    </lineage>
</organism>
<feature type="transmembrane region" description="Helical" evidence="10">
    <location>
        <begin position="377"/>
        <end position="399"/>
    </location>
</feature>
<evidence type="ECO:0000256" key="6">
    <source>
        <dbReference type="ARBA" id="ARBA00022777"/>
    </source>
</evidence>
<feature type="transmembrane region" description="Helical" evidence="10">
    <location>
        <begin position="55"/>
        <end position="78"/>
    </location>
</feature>
<evidence type="ECO:0000256" key="7">
    <source>
        <dbReference type="ARBA" id="ARBA00022824"/>
    </source>
</evidence>
<keyword evidence="9 10" id="KW-0472">Membrane</keyword>
<feature type="transmembrane region" description="Helical" evidence="10">
    <location>
        <begin position="114"/>
        <end position="140"/>
    </location>
</feature>
<proteinExistence type="inferred from homology"/>
<gene>
    <name evidence="11" type="ORF">V1478_010265</name>
</gene>
<comment type="subcellular location">
    <subcellularLocation>
        <location evidence="1">Endoplasmic reticulum membrane</location>
        <topology evidence="1">Multi-pass membrane protein</topology>
    </subcellularLocation>
</comment>
<dbReference type="EC" id="2.7.1.108" evidence="3"/>
<keyword evidence="6 11" id="KW-0418">Kinase</keyword>
<dbReference type="InterPro" id="IPR032974">
    <property type="entry name" value="Polypren_kinase"/>
</dbReference>
<dbReference type="Proteomes" id="UP001607302">
    <property type="component" value="Unassembled WGS sequence"/>
</dbReference>
<reference evidence="11 12" key="1">
    <citation type="journal article" date="2024" name="Ann. Entomol. Soc. Am.">
        <title>Genomic analyses of the southern and eastern yellowjacket wasps (Hymenoptera: Vespidae) reveal evolutionary signatures of social life.</title>
        <authorList>
            <person name="Catto M.A."/>
            <person name="Caine P.B."/>
            <person name="Orr S.E."/>
            <person name="Hunt B.G."/>
            <person name="Goodisman M.A.D."/>
        </authorList>
    </citation>
    <scope>NUCLEOTIDE SEQUENCE [LARGE SCALE GENOMIC DNA]</scope>
    <source>
        <strain evidence="11">233</strain>
        <tissue evidence="11">Head and thorax</tissue>
    </source>
</reference>
<evidence type="ECO:0000256" key="9">
    <source>
        <dbReference type="ARBA" id="ARBA00023136"/>
    </source>
</evidence>
<keyword evidence="4" id="KW-0808">Transferase</keyword>
<dbReference type="GO" id="GO:0004168">
    <property type="term" value="F:dolichol kinase activity"/>
    <property type="evidence" value="ECO:0007669"/>
    <property type="project" value="UniProtKB-EC"/>
</dbReference>
<protein>
    <recommendedName>
        <fullName evidence="3">dolichol kinase</fullName>
        <ecNumber evidence="3">2.7.1.108</ecNumber>
    </recommendedName>
</protein>
<accession>A0ABD2AJ88</accession>
<evidence type="ECO:0000256" key="1">
    <source>
        <dbReference type="ARBA" id="ARBA00004477"/>
    </source>
</evidence>
<feature type="transmembrane region" description="Helical" evidence="10">
    <location>
        <begin position="30"/>
        <end position="49"/>
    </location>
</feature>
<keyword evidence="12" id="KW-1185">Reference proteome</keyword>
<evidence type="ECO:0000256" key="3">
    <source>
        <dbReference type="ARBA" id="ARBA00012132"/>
    </source>
</evidence>
<dbReference type="GO" id="GO:0005789">
    <property type="term" value="C:endoplasmic reticulum membrane"/>
    <property type="evidence" value="ECO:0007669"/>
    <property type="project" value="UniProtKB-SubCell"/>
</dbReference>
<evidence type="ECO:0000256" key="5">
    <source>
        <dbReference type="ARBA" id="ARBA00022692"/>
    </source>
</evidence>
<evidence type="ECO:0000313" key="11">
    <source>
        <dbReference type="EMBL" id="KAL2720689.1"/>
    </source>
</evidence>
<evidence type="ECO:0000256" key="10">
    <source>
        <dbReference type="SAM" id="Phobius"/>
    </source>
</evidence>
<keyword evidence="8 10" id="KW-1133">Transmembrane helix</keyword>
<comment type="similarity">
    <text evidence="2">Belongs to the polyprenol kinase family.</text>
</comment>
<feature type="transmembrane region" description="Helical" evidence="10">
    <location>
        <begin position="187"/>
        <end position="205"/>
    </location>
</feature>
<sequence length="479" mass="53332">MEMAFAKYQNLEEKMLENLKINGIKHRSKASTGLWLGSLIGFSAVLTLLKESNSYSEICLVTGLAGFGLLVSCLCLYIRLCIGKSAIKDFQAIYFLPAIITSMLYLLIANKGMAIYMFAGLLTSLIWGLSVGSLGTWGVVQLMSNCPGCFTIGEAMIVMHGIILFLLSVATNIPLRYHLPPIHNDDIVTVILQIGIIYVLSVCILCKNFSILRSSLYFYTMVFGIFFLLVLPLLYVLLDRNPIIWILFYISGESHRITLMIYWTICLLFCVFVITFQTLSGIQATTSIRKYFHVLAVLVYIPGLLFEPTLLYLGSGVIMGIFLLFELSRILKISPLGDILQKGFVTFVDEKDTLISLTPLYLLCGLSFPLWMPASNLSLFVLLSGVLTVGIGDTAASFVGSKWGKHKWPGLEKSLEGTLGCITSQLGTISVLVYMRYINDRWLLLRSIPSVIAISFIETKTDQIDNLVLPLLMYVCLII</sequence>
<feature type="transmembrane region" description="Helical" evidence="10">
    <location>
        <begin position="352"/>
        <end position="371"/>
    </location>
</feature>
<dbReference type="EMBL" id="JAUDFV010000146">
    <property type="protein sequence ID" value="KAL2720689.1"/>
    <property type="molecule type" value="Genomic_DNA"/>
</dbReference>
<dbReference type="PANTHER" id="PTHR13205:SF15">
    <property type="entry name" value="DOLICHOL KINASE"/>
    <property type="match status" value="1"/>
</dbReference>
<feature type="transmembrane region" description="Helical" evidence="10">
    <location>
        <begin position="217"/>
        <end position="237"/>
    </location>
</feature>
<evidence type="ECO:0000256" key="4">
    <source>
        <dbReference type="ARBA" id="ARBA00022679"/>
    </source>
</evidence>
<keyword evidence="7" id="KW-0256">Endoplasmic reticulum</keyword>
<name>A0ABD2AJ88_VESSQ</name>
<evidence type="ECO:0000256" key="8">
    <source>
        <dbReference type="ARBA" id="ARBA00022989"/>
    </source>
</evidence>
<feature type="transmembrane region" description="Helical" evidence="10">
    <location>
        <begin position="90"/>
        <end position="108"/>
    </location>
</feature>
<dbReference type="AlphaFoldDB" id="A0ABD2AJ88"/>
<feature type="transmembrane region" description="Helical" evidence="10">
    <location>
        <begin position="288"/>
        <end position="306"/>
    </location>
</feature>